<evidence type="ECO:0000259" key="13">
    <source>
        <dbReference type="SMART" id="SM00382"/>
    </source>
</evidence>
<dbReference type="FunFam" id="3.40.50.300:FF:000768">
    <property type="entry name" value="Probable mitochondrial chaperone bcs1"/>
    <property type="match status" value="1"/>
</dbReference>
<dbReference type="PANTHER" id="PTHR23070">
    <property type="entry name" value="BCS1 AAA-TYPE ATPASE"/>
    <property type="match status" value="1"/>
</dbReference>
<dbReference type="SMART" id="SM01024">
    <property type="entry name" value="BCS1_N"/>
    <property type="match status" value="1"/>
</dbReference>
<dbReference type="CDD" id="cd19510">
    <property type="entry name" value="RecA-like_BCS1"/>
    <property type="match status" value="1"/>
</dbReference>
<comment type="subcellular location">
    <subcellularLocation>
        <location evidence="1">Mitochondrion inner membrane</location>
        <topology evidence="1">Single-pass membrane protein</topology>
    </subcellularLocation>
</comment>
<evidence type="ECO:0000256" key="9">
    <source>
        <dbReference type="ARBA" id="ARBA00023128"/>
    </source>
</evidence>
<evidence type="ECO:0000256" key="3">
    <source>
        <dbReference type="ARBA" id="ARBA00022692"/>
    </source>
</evidence>
<dbReference type="Gene3D" id="3.40.50.300">
    <property type="entry name" value="P-loop containing nucleotide triphosphate hydrolases"/>
    <property type="match status" value="1"/>
</dbReference>
<evidence type="ECO:0000256" key="2">
    <source>
        <dbReference type="ARBA" id="ARBA00007448"/>
    </source>
</evidence>
<dbReference type="InterPro" id="IPR057495">
    <property type="entry name" value="AAA_lid_BCS1"/>
</dbReference>
<dbReference type="InterPro" id="IPR027417">
    <property type="entry name" value="P-loop_NTPase"/>
</dbReference>
<dbReference type="Pfam" id="PF25426">
    <property type="entry name" value="AAA_lid_BCS1"/>
    <property type="match status" value="1"/>
</dbReference>
<dbReference type="EMBL" id="FLRE01000150">
    <property type="protein sequence ID" value="SBT39881.1"/>
    <property type="molecule type" value="Genomic_DNA"/>
</dbReference>
<dbReference type="GO" id="GO:0016887">
    <property type="term" value="F:ATP hydrolysis activity"/>
    <property type="evidence" value="ECO:0007669"/>
    <property type="project" value="InterPro"/>
</dbReference>
<dbReference type="AlphaFoldDB" id="A0A1A8Z7Q3"/>
<reference evidence="16" key="1">
    <citation type="submission" date="2016-05" db="EMBL/GenBank/DDBJ databases">
        <authorList>
            <person name="Naeem Raeece"/>
        </authorList>
    </citation>
    <scope>NUCLEOTIDE SEQUENCE [LARGE SCALE GENOMIC DNA]</scope>
</reference>
<evidence type="ECO:0000256" key="11">
    <source>
        <dbReference type="ARBA" id="ARBA00048778"/>
    </source>
</evidence>
<feature type="compositionally biased region" description="Low complexity" evidence="12">
    <location>
        <begin position="14"/>
        <end position="57"/>
    </location>
</feature>
<dbReference type="InterPro" id="IPR003593">
    <property type="entry name" value="AAA+_ATPase"/>
</dbReference>
<dbReference type="InterPro" id="IPR014851">
    <property type="entry name" value="BCS1_N"/>
</dbReference>
<dbReference type="InterPro" id="IPR050747">
    <property type="entry name" value="Mitochondrial_chaperone_BCS1"/>
</dbReference>
<dbReference type="GO" id="GO:0005524">
    <property type="term" value="F:ATP binding"/>
    <property type="evidence" value="ECO:0007669"/>
    <property type="project" value="UniProtKB-KW"/>
</dbReference>
<keyword evidence="3" id="KW-0812">Transmembrane</keyword>
<evidence type="ECO:0000259" key="14">
    <source>
        <dbReference type="SMART" id="SM01024"/>
    </source>
</evidence>
<dbReference type="SUPFAM" id="SSF52540">
    <property type="entry name" value="P-loop containing nucleoside triphosphate hydrolases"/>
    <property type="match status" value="1"/>
</dbReference>
<evidence type="ECO:0000256" key="5">
    <source>
        <dbReference type="ARBA" id="ARBA00022792"/>
    </source>
</evidence>
<dbReference type="InterPro" id="IPR003959">
    <property type="entry name" value="ATPase_AAA_core"/>
</dbReference>
<dbReference type="SMART" id="SM00382">
    <property type="entry name" value="AAA"/>
    <property type="match status" value="1"/>
</dbReference>
<keyword evidence="6" id="KW-0378">Hydrolase</keyword>
<dbReference type="GO" id="GO:0005743">
    <property type="term" value="C:mitochondrial inner membrane"/>
    <property type="evidence" value="ECO:0007669"/>
    <property type="project" value="UniProtKB-SubCell"/>
</dbReference>
<dbReference type="Proteomes" id="UP000078550">
    <property type="component" value="Unassembled WGS sequence"/>
</dbReference>
<name>A0A1A8Z7Q3_PLAOA</name>
<protein>
    <submittedName>
        <fullName evidence="15">Mitochondrial chaperone BCS1, putative</fullName>
    </submittedName>
</protein>
<keyword evidence="9" id="KW-0496">Mitochondrion</keyword>
<keyword evidence="10" id="KW-0472">Membrane</keyword>
<comment type="similarity">
    <text evidence="2">Belongs to the AAA ATPase family. BCS1 subfamily.</text>
</comment>
<evidence type="ECO:0000256" key="1">
    <source>
        <dbReference type="ARBA" id="ARBA00004434"/>
    </source>
</evidence>
<proteinExistence type="inferred from homology"/>
<organism evidence="15 16">
    <name type="scientific">Plasmodium ovale wallikeri</name>
    <dbReference type="NCBI Taxonomy" id="864142"/>
    <lineage>
        <taxon>Eukaryota</taxon>
        <taxon>Sar</taxon>
        <taxon>Alveolata</taxon>
        <taxon>Apicomplexa</taxon>
        <taxon>Aconoidasida</taxon>
        <taxon>Haemosporida</taxon>
        <taxon>Plasmodiidae</taxon>
        <taxon>Plasmodium</taxon>
        <taxon>Plasmodium (Plasmodium)</taxon>
    </lineage>
</organism>
<comment type="catalytic activity">
    <reaction evidence="11">
        <text>ATP + H2O = ADP + phosphate + H(+)</text>
        <dbReference type="Rhea" id="RHEA:13065"/>
        <dbReference type="ChEBI" id="CHEBI:15377"/>
        <dbReference type="ChEBI" id="CHEBI:15378"/>
        <dbReference type="ChEBI" id="CHEBI:30616"/>
        <dbReference type="ChEBI" id="CHEBI:43474"/>
        <dbReference type="ChEBI" id="CHEBI:456216"/>
    </reaction>
    <physiologicalReaction direction="left-to-right" evidence="11">
        <dbReference type="Rhea" id="RHEA:13066"/>
    </physiologicalReaction>
</comment>
<keyword evidence="7" id="KW-0067">ATP-binding</keyword>
<accession>A0A1A8Z7Q3</accession>
<evidence type="ECO:0000313" key="15">
    <source>
        <dbReference type="EMBL" id="SBT39881.1"/>
    </source>
</evidence>
<evidence type="ECO:0000256" key="6">
    <source>
        <dbReference type="ARBA" id="ARBA00022801"/>
    </source>
</evidence>
<keyword evidence="8" id="KW-1133">Transmembrane helix</keyword>
<feature type="region of interest" description="Disordered" evidence="12">
    <location>
        <begin position="1"/>
        <end position="59"/>
    </location>
</feature>
<evidence type="ECO:0000256" key="12">
    <source>
        <dbReference type="SAM" id="MobiDB-lite"/>
    </source>
</evidence>
<feature type="domain" description="BCS1 N-terminal" evidence="14">
    <location>
        <begin position="85"/>
        <end position="253"/>
    </location>
</feature>
<feature type="domain" description="AAA+ ATPase" evidence="13">
    <location>
        <begin position="284"/>
        <end position="440"/>
    </location>
</feature>
<keyword evidence="5" id="KW-0999">Mitochondrion inner membrane</keyword>
<sequence>MQKLVINRSYEPVGSSSTGSGSAGSSSAGSSSAGSSSAGSSSAGSSNTGSSNTGSSSVGESTGFIDSIFKNITKNEFFSAGVGIISVGAFVTVANRLNSYLYHAVKKNMFTSLEITINDTSYYWVLEYIVKKGIISRHLSLKTKIINDKNRKNAIFSFLPSIGNHLLIYDKTFIFIERNREKGMVGDSNKSHPFENIKLSTFVWSKHVFRQILTDAKLCIDKKEEGKTLLYKTFGHEWRPFGTPKNKRPINSVILPEHLNEYIINDIDTFLNSSKWYIDKGIPYRRCYLLHGPPGCGKSSLITALAGHFDFNICTININDIYLTDDRFIHLLATVPPKTILILEDIDFIFANSSEDSTATNAASLSYNAISTPSSHSPIGSSSTIRTLGVSYSGLLNALDGVVATEERIIFMTTNNIARLPSTLIRPGRVDMKILIPYASSYQYKKMFLRFFPEHNDLAETFSSLFENFNLSMAEIQSFFLFSKHDPHKTIKNAQEWVQLYANSCKAPS</sequence>
<evidence type="ECO:0000256" key="10">
    <source>
        <dbReference type="ARBA" id="ARBA00023136"/>
    </source>
</evidence>
<dbReference type="GO" id="GO:0034551">
    <property type="term" value="P:mitochondrial respiratory chain complex III assembly"/>
    <property type="evidence" value="ECO:0007669"/>
    <property type="project" value="UniProtKB-ARBA"/>
</dbReference>
<evidence type="ECO:0000256" key="8">
    <source>
        <dbReference type="ARBA" id="ARBA00022989"/>
    </source>
</evidence>
<evidence type="ECO:0000256" key="4">
    <source>
        <dbReference type="ARBA" id="ARBA00022741"/>
    </source>
</evidence>
<gene>
    <name evidence="15" type="ORF">POVWA2_038560</name>
</gene>
<evidence type="ECO:0000313" key="16">
    <source>
        <dbReference type="Proteomes" id="UP000078550"/>
    </source>
</evidence>
<evidence type="ECO:0000256" key="7">
    <source>
        <dbReference type="ARBA" id="ARBA00022840"/>
    </source>
</evidence>
<dbReference type="Pfam" id="PF08740">
    <property type="entry name" value="BCS1_N"/>
    <property type="match status" value="1"/>
</dbReference>
<dbReference type="Pfam" id="PF00004">
    <property type="entry name" value="AAA"/>
    <property type="match status" value="1"/>
</dbReference>
<keyword evidence="4" id="KW-0547">Nucleotide-binding</keyword>